<feature type="coiled-coil region" evidence="1">
    <location>
        <begin position="703"/>
        <end position="866"/>
    </location>
</feature>
<keyword evidence="3" id="KW-1185">Reference proteome</keyword>
<protein>
    <submittedName>
        <fullName evidence="4">Uncharacterized protein LOC117577664</fullName>
    </submittedName>
</protein>
<dbReference type="RefSeq" id="XP_034118445.1">
    <property type="nucleotide sequence ID" value="XM_034262554.2"/>
</dbReference>
<dbReference type="AlphaFoldDB" id="A0A6P8Y4L7"/>
<keyword evidence="1" id="KW-0175">Coiled coil</keyword>
<dbReference type="Proteomes" id="UP000515160">
    <property type="component" value="Chromosome X"/>
</dbReference>
<feature type="compositionally biased region" description="Low complexity" evidence="2">
    <location>
        <begin position="18"/>
        <end position="42"/>
    </location>
</feature>
<accession>A0A6P8Y4L7</accession>
<evidence type="ECO:0000256" key="1">
    <source>
        <dbReference type="SAM" id="Coils"/>
    </source>
</evidence>
<name>A0A6P8Y4L7_DROAB</name>
<organism evidence="3 4">
    <name type="scientific">Drosophila albomicans</name>
    <name type="common">Fruit fly</name>
    <dbReference type="NCBI Taxonomy" id="7291"/>
    <lineage>
        <taxon>Eukaryota</taxon>
        <taxon>Metazoa</taxon>
        <taxon>Ecdysozoa</taxon>
        <taxon>Arthropoda</taxon>
        <taxon>Hexapoda</taxon>
        <taxon>Insecta</taxon>
        <taxon>Pterygota</taxon>
        <taxon>Neoptera</taxon>
        <taxon>Endopterygota</taxon>
        <taxon>Diptera</taxon>
        <taxon>Brachycera</taxon>
        <taxon>Muscomorpha</taxon>
        <taxon>Ephydroidea</taxon>
        <taxon>Drosophilidae</taxon>
        <taxon>Drosophila</taxon>
    </lineage>
</organism>
<gene>
    <name evidence="4" type="primary">LOC117577664</name>
</gene>
<proteinExistence type="predicted"/>
<dbReference type="OrthoDB" id="73401at2759"/>
<evidence type="ECO:0000313" key="3">
    <source>
        <dbReference type="Proteomes" id="UP000515160"/>
    </source>
</evidence>
<feature type="region of interest" description="Disordered" evidence="2">
    <location>
        <begin position="1"/>
        <end position="42"/>
    </location>
</feature>
<sequence>MSVHRSHSGNHHHTTAMTSGSNNNNTPNGDSPMQSMLPQQQQQMQDAAFVQSISYVREFSRQAAAYHVLKSEESRLHLQRSIALLSTKVPTHCYAAGPGGNLELAKFFVDLHALMSALDGDSDSETLWTCVTLLQHCSRNLEARADIVQKYCFVPLLSYLLKRTTRPERCQRLLLLLQDLTYGISIQWEEPYLVVLLEHLVDVVHSVPDSDGDANASDVDNSQAQLALSILVNLCYKNFVVLFLFLRSVNISSFSRRIQHYGLLAYKMLIILSEDVHCLEPRELHTFLRTAFAGMEDCLKQWHVPQLRHIVDFLLDAQCHAGLQRAMLSHTHFCDDIERLLNQIEARHHMDDSNEDTRKQQQLCMQLIFQLISHILQLSADNEIISLDAITPRLYELLCDWLESDLCGVAAIELLTSLLRLGKRASVAQLIAREPTNVVKLIQSAERADTKAAHVTAILRLLLTLLGSGKTEKLVLSKISESYFDKILAAPLSLLPQMLCSQTLAQSEVEKSIFGLLLLINFAGIAKKAYWDKCCALLELPQLQYALARAMLSGNEQLVTAALQIAQFEHFPKAAVAKFVASIGSKASSSPPPSEQAEQWRNLSAILKSHRTFIDKELAQRVNALVDSIGDTLRRNELHLAPVSQVIELYSHRIESLNCAAHNMQQRLEQASVQLSHSTQLTNVQNAELQQFQAKNFELLISQERLQTQCKDLKAQAAQLKANLSDLLKRWSETSEQLQANERRLSVKQSEIAGLQRDCEELRQNLSAKSDELCKLEALSKDNSTRIEKLKKTVLAYEQDIKDKLRTIEERTNDLAKTHKALEEQREARKKSEDLVSVLETQLQEKKEQIENLEMEQKETEDLRKTIMSLMESKKPKRKA</sequence>
<reference evidence="4" key="1">
    <citation type="submission" date="2025-08" db="UniProtKB">
        <authorList>
            <consortium name="RefSeq"/>
        </authorList>
    </citation>
    <scope>IDENTIFICATION</scope>
    <source>
        <strain evidence="4">15112-1751.03</strain>
        <tissue evidence="4">Whole Adult</tissue>
    </source>
</reference>
<dbReference type="PANTHER" id="PTHR23161">
    <property type="entry name" value="PROTEIN CIP2A"/>
    <property type="match status" value="1"/>
</dbReference>
<dbReference type="InterPro" id="IPR016024">
    <property type="entry name" value="ARM-type_fold"/>
</dbReference>
<dbReference type="GeneID" id="117577664"/>
<feature type="compositionally biased region" description="Basic residues" evidence="2">
    <location>
        <begin position="1"/>
        <end position="14"/>
    </location>
</feature>
<evidence type="ECO:0000313" key="4">
    <source>
        <dbReference type="RefSeq" id="XP_034118445.1"/>
    </source>
</evidence>
<evidence type="ECO:0000256" key="2">
    <source>
        <dbReference type="SAM" id="MobiDB-lite"/>
    </source>
</evidence>
<dbReference type="PANTHER" id="PTHR23161:SF2">
    <property type="entry name" value="PROTEIN CIP2A"/>
    <property type="match status" value="1"/>
</dbReference>
<dbReference type="InterPro" id="IPR042510">
    <property type="entry name" value="CIP2A"/>
</dbReference>
<dbReference type="SUPFAM" id="SSF48371">
    <property type="entry name" value="ARM repeat"/>
    <property type="match status" value="1"/>
</dbReference>